<name>A0AA88DCF8_FICCA</name>
<comment type="caution">
    <text evidence="1">The sequence shown here is derived from an EMBL/GenBank/DDBJ whole genome shotgun (WGS) entry which is preliminary data.</text>
</comment>
<organism evidence="1 2">
    <name type="scientific">Ficus carica</name>
    <name type="common">Common fig</name>
    <dbReference type="NCBI Taxonomy" id="3494"/>
    <lineage>
        <taxon>Eukaryota</taxon>
        <taxon>Viridiplantae</taxon>
        <taxon>Streptophyta</taxon>
        <taxon>Embryophyta</taxon>
        <taxon>Tracheophyta</taxon>
        <taxon>Spermatophyta</taxon>
        <taxon>Magnoliopsida</taxon>
        <taxon>eudicotyledons</taxon>
        <taxon>Gunneridae</taxon>
        <taxon>Pentapetalae</taxon>
        <taxon>rosids</taxon>
        <taxon>fabids</taxon>
        <taxon>Rosales</taxon>
        <taxon>Moraceae</taxon>
        <taxon>Ficeae</taxon>
        <taxon>Ficus</taxon>
    </lineage>
</organism>
<evidence type="ECO:0000313" key="1">
    <source>
        <dbReference type="EMBL" id="GMN52810.1"/>
    </source>
</evidence>
<evidence type="ECO:0000313" key="2">
    <source>
        <dbReference type="Proteomes" id="UP001187192"/>
    </source>
</evidence>
<dbReference type="AlphaFoldDB" id="A0AA88DCF8"/>
<protein>
    <submittedName>
        <fullName evidence="1">Uncharacterized protein</fullName>
    </submittedName>
</protein>
<dbReference type="EMBL" id="BTGU01000043">
    <property type="protein sequence ID" value="GMN52810.1"/>
    <property type="molecule type" value="Genomic_DNA"/>
</dbReference>
<proteinExistence type="predicted"/>
<gene>
    <name evidence="1" type="ORF">TIFTF001_021949</name>
</gene>
<dbReference type="Proteomes" id="UP001187192">
    <property type="component" value="Unassembled WGS sequence"/>
</dbReference>
<accession>A0AA88DCF8</accession>
<sequence length="66" mass="7401">MPDPSVLVLRHGADVFPERLNVGSEHHSATEQCSERRSAKEVRRGARTLKVYLQTCKGHFGVQAEQ</sequence>
<keyword evidence="2" id="KW-1185">Reference proteome</keyword>
<reference evidence="1" key="1">
    <citation type="submission" date="2023-07" db="EMBL/GenBank/DDBJ databases">
        <title>draft genome sequence of fig (Ficus carica).</title>
        <authorList>
            <person name="Takahashi T."/>
            <person name="Nishimura K."/>
        </authorList>
    </citation>
    <scope>NUCLEOTIDE SEQUENCE</scope>
</reference>